<dbReference type="Gramene" id="fgenesh1_pg.C_scaffold_6002042">
    <property type="protein sequence ID" value="fgenesh1_pg.C_scaffold_6002042"/>
    <property type="gene ID" value="fgenesh1_pg.C_scaffold_6002042"/>
</dbReference>
<keyword evidence="2" id="KW-0812">Transmembrane</keyword>
<dbReference type="eggNOG" id="ENOG502QQS5">
    <property type="taxonomic scope" value="Eukaryota"/>
</dbReference>
<dbReference type="PANTHER" id="PTHR33566:SF1">
    <property type="entry name" value="EN_SPM-LIKE TRANSPOSON-RELATED"/>
    <property type="match status" value="1"/>
</dbReference>
<protein>
    <submittedName>
        <fullName evidence="3">Uncharacterized protein</fullName>
    </submittedName>
</protein>
<feature type="transmembrane region" description="Helical" evidence="2">
    <location>
        <begin position="6"/>
        <end position="32"/>
    </location>
</feature>
<evidence type="ECO:0000313" key="3">
    <source>
        <dbReference type="EMBL" id="EFH50441.1"/>
    </source>
</evidence>
<keyword evidence="2" id="KW-1133">Transmembrane helix</keyword>
<dbReference type="STRING" id="81972.D7M321"/>
<evidence type="ECO:0000313" key="4">
    <source>
        <dbReference type="Proteomes" id="UP000008694"/>
    </source>
</evidence>
<dbReference type="AlphaFoldDB" id="D7M321"/>
<accession>D7M321</accession>
<gene>
    <name evidence="3" type="ORF">ARALYDRAFT_351449</name>
</gene>
<feature type="coiled-coil region" evidence="1">
    <location>
        <begin position="593"/>
        <end position="627"/>
    </location>
</feature>
<evidence type="ECO:0000256" key="2">
    <source>
        <dbReference type="SAM" id="Phobius"/>
    </source>
</evidence>
<dbReference type="HOGENOM" id="CLU_395041_0_0_1"/>
<reference evidence="4" key="1">
    <citation type="journal article" date="2011" name="Nat. Genet.">
        <title>The Arabidopsis lyrata genome sequence and the basis of rapid genome size change.</title>
        <authorList>
            <person name="Hu T.T."/>
            <person name="Pattyn P."/>
            <person name="Bakker E.G."/>
            <person name="Cao J."/>
            <person name="Cheng J.-F."/>
            <person name="Clark R.M."/>
            <person name="Fahlgren N."/>
            <person name="Fawcett J.A."/>
            <person name="Grimwood J."/>
            <person name="Gundlach H."/>
            <person name="Haberer G."/>
            <person name="Hollister J.D."/>
            <person name="Ossowski S."/>
            <person name="Ottilar R.P."/>
            <person name="Salamov A.A."/>
            <person name="Schneeberger K."/>
            <person name="Spannagl M."/>
            <person name="Wang X."/>
            <person name="Yang L."/>
            <person name="Nasrallah M.E."/>
            <person name="Bergelson J."/>
            <person name="Carrington J.C."/>
            <person name="Gaut B.S."/>
            <person name="Schmutz J."/>
            <person name="Mayer K.F.X."/>
            <person name="Van de Peer Y."/>
            <person name="Grigoriev I.V."/>
            <person name="Nordborg M."/>
            <person name="Weigel D."/>
            <person name="Guo Y.-L."/>
        </authorList>
    </citation>
    <scope>NUCLEOTIDE SEQUENCE [LARGE SCALE GENOMIC DNA]</scope>
    <source>
        <strain evidence="4">cv. MN47</strain>
    </source>
</reference>
<keyword evidence="1" id="KW-0175">Coiled coil</keyword>
<keyword evidence="4" id="KW-1185">Reference proteome</keyword>
<keyword evidence="2" id="KW-0472">Membrane</keyword>
<evidence type="ECO:0000256" key="1">
    <source>
        <dbReference type="SAM" id="Coils"/>
    </source>
</evidence>
<dbReference type="PANTHER" id="PTHR33566">
    <property type="entry name" value="EN/SPM-LIKE TRANSPOSON-RELATED"/>
    <property type="match status" value="1"/>
</dbReference>
<dbReference type="EMBL" id="GL348718">
    <property type="protein sequence ID" value="EFH50441.1"/>
    <property type="molecule type" value="Genomic_DNA"/>
</dbReference>
<sequence>MVVEVAVVVVTVMVVAAVVVVIVIVVMVTLWGKIGASLHRSHKSKAIGGIPPYLMPFFGMFGYGGPYACMHLGRRTLVSSKTKLSKKVFTLQLNREALTDNRSILGKNWKSMSLNADGGMRDPLEEEIKLSPHGSFTKVEIFESECKIPEIYQLQCRLKDIYFPYIQCDEISKTGRTERPVEFQGNSITTNKKKVVEPSSKVGSWKLASNVESARQYNVQVGSSLPPCSIACFDEYENQIAFTSVPTLEVELNASPGFQIKIDMIEGQPDYEATLEICSKDEPFSVLVACKVNPRPLKHVVEMYPESLEYLLPGSTVQNYILEVFDGYNNHVAEGTNVLICIEGYCIKDPMGFNRKVNSCGCVDLSGILQVTASYGKSISLSVMYGIDEIFKKESLIERRELMLLTKLPDCCAAGSNLTNLIFEVTDSDGAMDTSIHHDEKSGCFHTMSIESDSRSVESAIRYAFVHESCKVPTLSLPESEGVFSFRVFHSRFPELHLTLNGLSYNMIYLEIQLTPAQIFERDEIGCSTPYSRMSLTPQSKMASTTNSSVAPTEQTPCSQFRVLAIRASSSALSSQTSLLDMAQFTESLKEKLIRYSEDIVEVDERLKCLEAEQNQAKEELSTLQASLETLGATFPECLSTKESMMKQIEEKHHDTAASVFCCLYRKAPPPQSLFLSKKGVFGLVELLGSVASTSPSR</sequence>
<feature type="transmembrane region" description="Helical" evidence="2">
    <location>
        <begin position="53"/>
        <end position="73"/>
    </location>
</feature>
<proteinExistence type="predicted"/>
<name>D7M321_ARALL</name>
<dbReference type="Proteomes" id="UP000008694">
    <property type="component" value="Unassembled WGS sequence"/>
</dbReference>
<organism evidence="4">
    <name type="scientific">Arabidopsis lyrata subsp. lyrata</name>
    <name type="common">Lyre-leaved rock-cress</name>
    <dbReference type="NCBI Taxonomy" id="81972"/>
    <lineage>
        <taxon>Eukaryota</taxon>
        <taxon>Viridiplantae</taxon>
        <taxon>Streptophyta</taxon>
        <taxon>Embryophyta</taxon>
        <taxon>Tracheophyta</taxon>
        <taxon>Spermatophyta</taxon>
        <taxon>Magnoliopsida</taxon>
        <taxon>eudicotyledons</taxon>
        <taxon>Gunneridae</taxon>
        <taxon>Pentapetalae</taxon>
        <taxon>rosids</taxon>
        <taxon>malvids</taxon>
        <taxon>Brassicales</taxon>
        <taxon>Brassicaceae</taxon>
        <taxon>Camelineae</taxon>
        <taxon>Arabidopsis</taxon>
    </lineage>
</organism>